<dbReference type="AlphaFoldDB" id="A0A2N5RZP1"/>
<feature type="compositionally biased region" description="Basic residues" evidence="1">
    <location>
        <begin position="1"/>
        <end position="10"/>
    </location>
</feature>
<accession>A0A2N5RZP1</accession>
<feature type="region of interest" description="Disordered" evidence="1">
    <location>
        <begin position="1"/>
        <end position="28"/>
    </location>
</feature>
<evidence type="ECO:0000313" key="3">
    <source>
        <dbReference type="Proteomes" id="UP000235388"/>
    </source>
</evidence>
<gene>
    <name evidence="2" type="ORF">PCANC_21423</name>
</gene>
<evidence type="ECO:0000313" key="2">
    <source>
        <dbReference type="EMBL" id="PLW06453.1"/>
    </source>
</evidence>
<feature type="compositionally biased region" description="Basic and acidic residues" evidence="1">
    <location>
        <begin position="197"/>
        <end position="214"/>
    </location>
</feature>
<name>A0A2N5RZP1_9BASI</name>
<sequence length="214" mass="24127">MTTVSHHRGSQQRSHVEKGWAGKHPQQTTGQYARPYIDFLARSWTSRRSRSTAGSVGWVYIAPEDCGGARSASKEIYWERLASLNLLNSAARRGIAVGKRSMLADAANLQSQSLRASRLEARGLSLGKWLGLPRRRPPYSDFSSSLMHPCYPQLPDCSSRIDPYGCLFLHLLSAQLSKTLQPASPRHEVVHLFQPRRKPDEPGQSEKRQEKMYK</sequence>
<proteinExistence type="predicted"/>
<dbReference type="EMBL" id="PGCJ01001315">
    <property type="protein sequence ID" value="PLW06453.1"/>
    <property type="molecule type" value="Genomic_DNA"/>
</dbReference>
<reference evidence="2 3" key="1">
    <citation type="submission" date="2017-11" db="EMBL/GenBank/DDBJ databases">
        <title>De novo assembly and phasing of dikaryotic genomes from two isolates of Puccinia coronata f. sp. avenae, the causal agent of oat crown rust.</title>
        <authorList>
            <person name="Miller M.E."/>
            <person name="Zhang Y."/>
            <person name="Omidvar V."/>
            <person name="Sperschneider J."/>
            <person name="Schwessinger B."/>
            <person name="Raley C."/>
            <person name="Palmer J.M."/>
            <person name="Garnica D."/>
            <person name="Upadhyaya N."/>
            <person name="Rathjen J."/>
            <person name="Taylor J.M."/>
            <person name="Park R.F."/>
            <person name="Dodds P.N."/>
            <person name="Hirsch C.D."/>
            <person name="Kianian S.F."/>
            <person name="Figueroa M."/>
        </authorList>
    </citation>
    <scope>NUCLEOTIDE SEQUENCE [LARGE SCALE GENOMIC DNA]</scope>
    <source>
        <strain evidence="2">12NC29</strain>
    </source>
</reference>
<protein>
    <submittedName>
        <fullName evidence="2">Uncharacterized protein</fullName>
    </submittedName>
</protein>
<keyword evidence="3" id="KW-1185">Reference proteome</keyword>
<comment type="caution">
    <text evidence="2">The sequence shown here is derived from an EMBL/GenBank/DDBJ whole genome shotgun (WGS) entry which is preliminary data.</text>
</comment>
<feature type="region of interest" description="Disordered" evidence="1">
    <location>
        <begin position="193"/>
        <end position="214"/>
    </location>
</feature>
<dbReference type="Proteomes" id="UP000235388">
    <property type="component" value="Unassembled WGS sequence"/>
</dbReference>
<evidence type="ECO:0000256" key="1">
    <source>
        <dbReference type="SAM" id="MobiDB-lite"/>
    </source>
</evidence>
<organism evidence="2 3">
    <name type="scientific">Puccinia coronata f. sp. avenae</name>
    <dbReference type="NCBI Taxonomy" id="200324"/>
    <lineage>
        <taxon>Eukaryota</taxon>
        <taxon>Fungi</taxon>
        <taxon>Dikarya</taxon>
        <taxon>Basidiomycota</taxon>
        <taxon>Pucciniomycotina</taxon>
        <taxon>Pucciniomycetes</taxon>
        <taxon>Pucciniales</taxon>
        <taxon>Pucciniaceae</taxon>
        <taxon>Puccinia</taxon>
    </lineage>
</organism>